<sequence>MIFLEKSKRRDIPIIPVNILKSLVLSNSFEKIKFKMYTNIGWLPIRTAATEALPFSTEYWRRTIERKTFIKPKEDIFIKLFIFKFPSSFFKSLFSRIKKMKMKIPRKNLKKVNCKKLKSLEINLEDISIVENRRTEMKRKVTPTIIRIINLENKLSTF</sequence>
<evidence type="ECO:0000313" key="1">
    <source>
        <dbReference type="EMBL" id="KUK88091.1"/>
    </source>
</evidence>
<accession>A0A117M757</accession>
<dbReference type="EMBL" id="LGGX01000001">
    <property type="protein sequence ID" value="KUK88091.1"/>
    <property type="molecule type" value="Genomic_DNA"/>
</dbReference>
<protein>
    <submittedName>
        <fullName evidence="1">Uncharacterized protein</fullName>
    </submittedName>
</protein>
<proteinExistence type="predicted"/>
<dbReference type="Proteomes" id="UP000053467">
    <property type="component" value="Unassembled WGS sequence"/>
</dbReference>
<name>A0A117M757_UNCT6</name>
<organism evidence="1 2">
    <name type="scientific">candidate division TA06 bacterium 34_109</name>
    <dbReference type="NCBI Taxonomy" id="1635277"/>
    <lineage>
        <taxon>Bacteria</taxon>
        <taxon>Bacteria division TA06</taxon>
    </lineage>
</organism>
<comment type="caution">
    <text evidence="1">The sequence shown here is derived from an EMBL/GenBank/DDBJ whole genome shotgun (WGS) entry which is preliminary data.</text>
</comment>
<reference evidence="2" key="1">
    <citation type="journal article" date="2015" name="MBio">
        <title>Genome-Resolved Metagenomic Analysis Reveals Roles for Candidate Phyla and Other Microbial Community Members in Biogeochemical Transformations in Oil Reservoirs.</title>
        <authorList>
            <person name="Hu P."/>
            <person name="Tom L."/>
            <person name="Singh A."/>
            <person name="Thomas B.C."/>
            <person name="Baker B.J."/>
            <person name="Piceno Y.M."/>
            <person name="Andersen G.L."/>
            <person name="Banfield J.F."/>
        </authorList>
    </citation>
    <scope>NUCLEOTIDE SEQUENCE [LARGE SCALE GENOMIC DNA]</scope>
</reference>
<dbReference type="AlphaFoldDB" id="A0A117M757"/>
<evidence type="ECO:0000313" key="2">
    <source>
        <dbReference type="Proteomes" id="UP000053467"/>
    </source>
</evidence>
<gene>
    <name evidence="1" type="ORF">XE03_0097</name>
</gene>